<evidence type="ECO:0000313" key="1">
    <source>
        <dbReference type="EMBL" id="MFC3207542.1"/>
    </source>
</evidence>
<accession>A0ABV7KE58</accession>
<reference evidence="2" key="1">
    <citation type="journal article" date="2019" name="Int. J. Syst. Evol. Microbiol.">
        <title>The Global Catalogue of Microorganisms (GCM) 10K type strain sequencing project: providing services to taxonomists for standard genome sequencing and annotation.</title>
        <authorList>
            <consortium name="The Broad Institute Genomics Platform"/>
            <consortium name="The Broad Institute Genome Sequencing Center for Infectious Disease"/>
            <person name="Wu L."/>
            <person name="Ma J."/>
        </authorList>
    </citation>
    <scope>NUCLEOTIDE SEQUENCE [LARGE SCALE GENOMIC DNA]</scope>
    <source>
        <strain evidence="2">KCTC 52165</strain>
    </source>
</reference>
<dbReference type="InterPro" id="IPR021436">
    <property type="entry name" value="DUF3085"/>
</dbReference>
<sequence>MFTFSVTDVRAVLMRGRLDAYLNGGFRNPHYGLHPGRDEKPGIWLVGDEGVYILSNGKLKNGQRPFVVYAEECDPKTNADYWHYKRQHFGGDDGIEFIDAEMLVKLIAGSPGCTHLRIVFLPNSMQLYVIARD</sequence>
<dbReference type="Pfam" id="PF11284">
    <property type="entry name" value="DUF3085"/>
    <property type="match status" value="1"/>
</dbReference>
<evidence type="ECO:0000313" key="2">
    <source>
        <dbReference type="Proteomes" id="UP001595583"/>
    </source>
</evidence>
<name>A0ABV7KE58_9HYPH</name>
<protein>
    <submittedName>
        <fullName evidence="1">DUF3085 domain-containing protein</fullName>
    </submittedName>
</protein>
<keyword evidence="2" id="KW-1185">Reference proteome</keyword>
<organism evidence="1 2">
    <name type="scientific">Aquamicrobium soli</name>
    <dbReference type="NCBI Taxonomy" id="1811518"/>
    <lineage>
        <taxon>Bacteria</taxon>
        <taxon>Pseudomonadati</taxon>
        <taxon>Pseudomonadota</taxon>
        <taxon>Alphaproteobacteria</taxon>
        <taxon>Hyphomicrobiales</taxon>
        <taxon>Phyllobacteriaceae</taxon>
        <taxon>Aquamicrobium</taxon>
    </lineage>
</organism>
<dbReference type="EMBL" id="JBHRTK010000014">
    <property type="protein sequence ID" value="MFC3207542.1"/>
    <property type="molecule type" value="Genomic_DNA"/>
</dbReference>
<proteinExistence type="predicted"/>
<gene>
    <name evidence="1" type="ORF">ACFOHJ_15060</name>
</gene>
<dbReference type="RefSeq" id="WP_378221857.1">
    <property type="nucleotide sequence ID" value="NZ_JBHRTK010000014.1"/>
</dbReference>
<comment type="caution">
    <text evidence="1">The sequence shown here is derived from an EMBL/GenBank/DDBJ whole genome shotgun (WGS) entry which is preliminary data.</text>
</comment>
<dbReference type="Proteomes" id="UP001595583">
    <property type="component" value="Unassembled WGS sequence"/>
</dbReference>